<dbReference type="Pfam" id="PF13730">
    <property type="entry name" value="HTH_36"/>
    <property type="match status" value="1"/>
</dbReference>
<dbReference type="Proteomes" id="UP000308539">
    <property type="component" value="Unassembled WGS sequence"/>
</dbReference>
<sequence length="281" mass="31851">MDKSVEDHMAVHYYDLTESERAIVYKLASHSLEHTGACHLKASTIADALEISTKTVYRSVKKLEALGIIEKVPGTKLNGIKGASIYRILPYVPSSVSQRITVDKASNDAVCRPQSENQPSSSFNLLSSKQANNNLCELENELALQAEKKKEYMNEYQVMLFDFMNSLPLADSLKDELHKVVLASQVQSAPDFIKAKNVLFKITMDIKEGTLTVASTLRAVFVGAYNKFVERSNNKVYKSSYIEETPYKERPVPFYNWLNERDSLPQSMVHGEPLLYNWLEW</sequence>
<accession>A0ABY2T638</accession>
<dbReference type="SUPFAM" id="SSF46785">
    <property type="entry name" value="Winged helix' DNA-binding domain"/>
    <property type="match status" value="1"/>
</dbReference>
<comment type="caution">
    <text evidence="1">The sequence shown here is derived from an EMBL/GenBank/DDBJ whole genome shotgun (WGS) entry which is preliminary data.</text>
</comment>
<gene>
    <name evidence="1" type="ORF">FC752_19050</name>
</gene>
<keyword evidence="2" id="KW-1185">Reference proteome</keyword>
<name>A0ABY2T638_9BACI</name>
<organism evidence="1 2">
    <name type="scientific">Lysinibacillus varians</name>
    <dbReference type="NCBI Taxonomy" id="1145276"/>
    <lineage>
        <taxon>Bacteria</taxon>
        <taxon>Bacillati</taxon>
        <taxon>Bacillota</taxon>
        <taxon>Bacilli</taxon>
        <taxon>Bacillales</taxon>
        <taxon>Bacillaceae</taxon>
        <taxon>Lysinibacillus</taxon>
    </lineage>
</organism>
<proteinExistence type="predicted"/>
<evidence type="ECO:0000313" key="2">
    <source>
        <dbReference type="Proteomes" id="UP000308539"/>
    </source>
</evidence>
<reference evidence="1 2" key="1">
    <citation type="submission" date="2019-04" db="EMBL/GenBank/DDBJ databases">
        <title>Lysinibacillus genome sequencing.</title>
        <authorList>
            <person name="Dunlap C."/>
        </authorList>
    </citation>
    <scope>NUCLEOTIDE SEQUENCE [LARGE SCALE GENOMIC DNA]</scope>
    <source>
        <strain evidence="1 2">NBRC 109424</strain>
    </source>
</reference>
<evidence type="ECO:0000313" key="1">
    <source>
        <dbReference type="EMBL" id="TKI52708.1"/>
    </source>
</evidence>
<dbReference type="EMBL" id="SZPV01000040">
    <property type="protein sequence ID" value="TKI52708.1"/>
    <property type="molecule type" value="Genomic_DNA"/>
</dbReference>
<protein>
    <submittedName>
        <fullName evidence="1">Helix-turn-helix domain-containing protein</fullName>
    </submittedName>
</protein>
<dbReference type="InterPro" id="IPR036388">
    <property type="entry name" value="WH-like_DNA-bd_sf"/>
</dbReference>
<dbReference type="Gene3D" id="1.10.10.10">
    <property type="entry name" value="Winged helix-like DNA-binding domain superfamily/Winged helix DNA-binding domain"/>
    <property type="match status" value="1"/>
</dbReference>
<dbReference type="InterPro" id="IPR036390">
    <property type="entry name" value="WH_DNA-bd_sf"/>
</dbReference>